<keyword evidence="2" id="KW-0175">Coiled coil</keyword>
<feature type="compositionally biased region" description="Low complexity" evidence="3">
    <location>
        <begin position="48"/>
        <end position="59"/>
    </location>
</feature>
<dbReference type="GeneID" id="25316523"/>
<feature type="repeat" description="TPR" evidence="1">
    <location>
        <begin position="607"/>
        <end position="640"/>
    </location>
</feature>
<dbReference type="Proteomes" id="UP000053958">
    <property type="component" value="Unassembled WGS sequence"/>
</dbReference>
<dbReference type="SUPFAM" id="SSF48452">
    <property type="entry name" value="TPR-like"/>
    <property type="match status" value="1"/>
</dbReference>
<dbReference type="InterPro" id="IPR036869">
    <property type="entry name" value="J_dom_sf"/>
</dbReference>
<dbReference type="OrthoDB" id="1717591at2759"/>
<dbReference type="STRING" id="1408163.A0A0F4YUB5"/>
<accession>A0A0F4YUB5</accession>
<feature type="compositionally biased region" description="Low complexity" evidence="3">
    <location>
        <begin position="72"/>
        <end position="83"/>
    </location>
</feature>
<dbReference type="SUPFAM" id="SSF46934">
    <property type="entry name" value="UBA-like"/>
    <property type="match status" value="1"/>
</dbReference>
<organism evidence="5 6">
    <name type="scientific">Rasamsonia emersonii (strain ATCC 16479 / CBS 393.64 / IMI 116815)</name>
    <dbReference type="NCBI Taxonomy" id="1408163"/>
    <lineage>
        <taxon>Eukaryota</taxon>
        <taxon>Fungi</taxon>
        <taxon>Dikarya</taxon>
        <taxon>Ascomycota</taxon>
        <taxon>Pezizomycotina</taxon>
        <taxon>Eurotiomycetes</taxon>
        <taxon>Eurotiomycetidae</taxon>
        <taxon>Eurotiales</taxon>
        <taxon>Trichocomaceae</taxon>
        <taxon>Rasamsonia</taxon>
    </lineage>
</organism>
<dbReference type="SUPFAM" id="SSF46565">
    <property type="entry name" value="Chaperone J-domain"/>
    <property type="match status" value="1"/>
</dbReference>
<dbReference type="PROSITE" id="PS50005">
    <property type="entry name" value="TPR"/>
    <property type="match status" value="1"/>
</dbReference>
<dbReference type="Gene3D" id="1.10.287.110">
    <property type="entry name" value="DnaJ domain"/>
    <property type="match status" value="1"/>
</dbReference>
<feature type="compositionally biased region" description="Low complexity" evidence="3">
    <location>
        <begin position="24"/>
        <end position="40"/>
    </location>
</feature>
<feature type="compositionally biased region" description="Polar residues" evidence="3">
    <location>
        <begin position="130"/>
        <end position="139"/>
    </location>
</feature>
<feature type="region of interest" description="Disordered" evidence="3">
    <location>
        <begin position="749"/>
        <end position="783"/>
    </location>
</feature>
<dbReference type="SMART" id="SM00028">
    <property type="entry name" value="TPR"/>
    <property type="match status" value="3"/>
</dbReference>
<proteinExistence type="predicted"/>
<evidence type="ECO:0000313" key="6">
    <source>
        <dbReference type="Proteomes" id="UP000053958"/>
    </source>
</evidence>
<feature type="region of interest" description="Disordered" evidence="3">
    <location>
        <begin position="400"/>
        <end position="615"/>
    </location>
</feature>
<feature type="compositionally biased region" description="Polar residues" evidence="3">
    <location>
        <begin position="60"/>
        <end position="71"/>
    </location>
</feature>
<feature type="compositionally biased region" description="Polar residues" evidence="3">
    <location>
        <begin position="166"/>
        <end position="184"/>
    </location>
</feature>
<feature type="compositionally biased region" description="Basic and acidic residues" evidence="3">
    <location>
        <begin position="85"/>
        <end position="103"/>
    </location>
</feature>
<evidence type="ECO:0000256" key="3">
    <source>
        <dbReference type="SAM" id="MobiDB-lite"/>
    </source>
</evidence>
<dbReference type="PANTHER" id="PTHR23172:SF19">
    <property type="entry name" value="J DOMAIN-CONTAINING PROTEIN"/>
    <property type="match status" value="1"/>
</dbReference>
<feature type="coiled-coil region" evidence="2">
    <location>
        <begin position="788"/>
        <end position="815"/>
    </location>
</feature>
<evidence type="ECO:0000259" key="4">
    <source>
        <dbReference type="PROSITE" id="PS50030"/>
    </source>
</evidence>
<dbReference type="Gene3D" id="1.10.8.10">
    <property type="entry name" value="DNA helicase RuvA subunit, C-terminal domain"/>
    <property type="match status" value="1"/>
</dbReference>
<dbReference type="FunFam" id="1.10.287.110:FF:000002">
    <property type="entry name" value="putative tyrosine-protein phosphatase auxilin isoform X2"/>
    <property type="match status" value="1"/>
</dbReference>
<dbReference type="Pfam" id="PF22562">
    <property type="entry name" value="UBA_7"/>
    <property type="match status" value="1"/>
</dbReference>
<feature type="compositionally biased region" description="Low complexity" evidence="3">
    <location>
        <begin position="557"/>
        <end position="580"/>
    </location>
</feature>
<evidence type="ECO:0000256" key="2">
    <source>
        <dbReference type="SAM" id="Coils"/>
    </source>
</evidence>
<dbReference type="GO" id="GO:0072583">
    <property type="term" value="P:clathrin-dependent endocytosis"/>
    <property type="evidence" value="ECO:0007669"/>
    <property type="project" value="TreeGrafter"/>
</dbReference>
<name>A0A0F4YUB5_RASE3</name>
<dbReference type="PANTHER" id="PTHR23172">
    <property type="entry name" value="AUXILIN/CYCLIN G-ASSOCIATED KINASE-RELATED"/>
    <property type="match status" value="1"/>
</dbReference>
<dbReference type="GO" id="GO:0005737">
    <property type="term" value="C:cytoplasm"/>
    <property type="evidence" value="ECO:0007669"/>
    <property type="project" value="TreeGrafter"/>
</dbReference>
<feature type="domain" description="UBA" evidence="4">
    <location>
        <begin position="255"/>
        <end position="297"/>
    </location>
</feature>
<dbReference type="GO" id="GO:0031982">
    <property type="term" value="C:vesicle"/>
    <property type="evidence" value="ECO:0007669"/>
    <property type="project" value="TreeGrafter"/>
</dbReference>
<dbReference type="GO" id="GO:0030276">
    <property type="term" value="F:clathrin binding"/>
    <property type="evidence" value="ECO:0007669"/>
    <property type="project" value="TreeGrafter"/>
</dbReference>
<dbReference type="PROSITE" id="PS50030">
    <property type="entry name" value="UBA"/>
    <property type="match status" value="1"/>
</dbReference>
<dbReference type="InterPro" id="IPR011990">
    <property type="entry name" value="TPR-like_helical_dom_sf"/>
</dbReference>
<dbReference type="AlphaFoldDB" id="A0A0F4YUB5"/>
<sequence>MEDLSGLSWTSGPNDPPKPAPMNSGSLFSSVRASSASGKSTPVSGNVTTSNPSSKSTTPANDSFASLVSFGSSNSNNKNLSLLEQQKRLEEQRAKQEAERRAQFEAQYGGQNAQFLESLGQIGSKPAPAGTTSQEQALATSPDEDDLLAAFNASAPVDASTHFPVPTSNTDPRFNSTSNKTSQPAGMDFPEDDDPFGLGQMSSKATTAPNPPAAQGDDDDFLGLLGKPVSEVSQVQKQATEDTRDRESHSPSSHPGDPRDRAIAELVDMGFPPDKAGQALDNTGLDVHAAVGWLLNQAHAESRQKARAKADAARLNEPGGIVENRERRREQSERRERSIPAWMKGEDVTQHPRSRDDSRSPASRERDVSEIAANLGNQIFKTANSLWKTGSKKVQQAVQELNAEFDPSQPRWMREAAFARESQRTESQPSGRQRAERDDSMNQEGNTSLGLTDEALLLESEPPPRPARHATRPKADAPTVPESRGNRHPTSVPAAPSEKYETKPASSQQFTARDPKSRLTRAAVEEQSSQAYVSPARRRRPAQEQPATEPTPDLLESSKPSPSGVSSSPEPSRQPSQSSEPPRPLPSRPKVPARTVPHVSPSSLMSSHQHREAGNEAYKRGDYAAAHDAFAKALSFLPNGHPLTIIVLSNRAMTALKIGEPKAAIADADSVLEVIGPSKGEGEEIELGNGQPAKPMRDFFGKALMRKAEALEQLERWEEAAKVWKQAVENGHGGSTSIQGRNRCEKAAGISKPTPVSRPSQPKKAAPAPKKSALDDLAGGPAQIPVSTTEAVSRLRAANEAADRVEEEKLALTESVDAKIAAWKGGKQDNLRALLASLDSILWPEAGWKKINMSELVLPNKVKVHYMKGIAKVHPDKIPANATTEQRMIAGAVFSALNEAWDKFRKENNL</sequence>
<dbReference type="EMBL" id="LASV01000167">
    <property type="protein sequence ID" value="KKA21829.1"/>
    <property type="molecule type" value="Genomic_DNA"/>
</dbReference>
<gene>
    <name evidence="5" type="ORF">T310_4175</name>
</gene>
<keyword evidence="1" id="KW-0802">TPR repeat</keyword>
<dbReference type="InterPro" id="IPR019734">
    <property type="entry name" value="TPR_rpt"/>
</dbReference>
<feature type="compositionally biased region" description="Basic and acidic residues" evidence="3">
    <location>
        <begin position="239"/>
        <end position="249"/>
    </location>
</feature>
<dbReference type="InterPro" id="IPR009060">
    <property type="entry name" value="UBA-like_sf"/>
</dbReference>
<dbReference type="Gene3D" id="1.25.40.10">
    <property type="entry name" value="Tetratricopeptide repeat domain"/>
    <property type="match status" value="1"/>
</dbReference>
<feature type="compositionally biased region" description="Basic and acidic residues" evidence="3">
    <location>
        <begin position="323"/>
        <end position="369"/>
    </location>
</feature>
<feature type="region of interest" description="Disordered" evidence="3">
    <location>
        <begin position="1"/>
        <end position="280"/>
    </location>
</feature>
<dbReference type="GO" id="GO:0072318">
    <property type="term" value="P:clathrin coat disassembly"/>
    <property type="evidence" value="ECO:0007669"/>
    <property type="project" value="TreeGrafter"/>
</dbReference>
<keyword evidence="6" id="KW-1185">Reference proteome</keyword>
<feature type="compositionally biased region" description="Low complexity" evidence="3">
    <location>
        <begin position="759"/>
        <end position="771"/>
    </location>
</feature>
<protein>
    <submittedName>
        <fullName evidence="5">Auxilin containing DnaJ domain protein</fullName>
    </submittedName>
</protein>
<dbReference type="SMART" id="SM00165">
    <property type="entry name" value="UBA"/>
    <property type="match status" value="1"/>
</dbReference>
<dbReference type="RefSeq" id="XP_013328441.1">
    <property type="nucleotide sequence ID" value="XM_013472987.1"/>
</dbReference>
<evidence type="ECO:0000256" key="1">
    <source>
        <dbReference type="PROSITE-ProRule" id="PRU00339"/>
    </source>
</evidence>
<comment type="caution">
    <text evidence="5">The sequence shown here is derived from an EMBL/GenBank/DDBJ whole genome shotgun (WGS) entry which is preliminary data.</text>
</comment>
<feature type="compositionally biased region" description="Basic and acidic residues" evidence="3">
    <location>
        <begin position="412"/>
        <end position="424"/>
    </location>
</feature>
<feature type="compositionally biased region" description="Basic and acidic residues" evidence="3">
    <location>
        <begin position="304"/>
        <end position="314"/>
    </location>
</feature>
<reference evidence="5 6" key="1">
    <citation type="submission" date="2015-04" db="EMBL/GenBank/DDBJ databases">
        <authorList>
            <person name="Heijne W.H."/>
            <person name="Fedorova N.D."/>
            <person name="Nierman W.C."/>
            <person name="Vollebregt A.W."/>
            <person name="Zhao Z."/>
            <person name="Wu L."/>
            <person name="Kumar M."/>
            <person name="Stam H."/>
            <person name="van den Berg M.A."/>
            <person name="Pel H.J."/>
        </authorList>
    </citation>
    <scope>NUCLEOTIDE SEQUENCE [LARGE SCALE GENOMIC DNA]</scope>
    <source>
        <strain evidence="5 6">CBS 393.64</strain>
    </source>
</reference>
<dbReference type="FunFam" id="1.25.40.10:FF:000354">
    <property type="entry name" value="UBA domain-containing protein 7"/>
    <property type="match status" value="1"/>
</dbReference>
<feature type="region of interest" description="Disordered" evidence="3">
    <location>
        <begin position="304"/>
        <end position="370"/>
    </location>
</feature>
<evidence type="ECO:0000313" key="5">
    <source>
        <dbReference type="EMBL" id="KKA21829.1"/>
    </source>
</evidence>
<dbReference type="InterPro" id="IPR015940">
    <property type="entry name" value="UBA"/>
</dbReference>